<comment type="caution">
    <text evidence="3">The sequence shown here is derived from an EMBL/GenBank/DDBJ whole genome shotgun (WGS) entry which is preliminary data.</text>
</comment>
<evidence type="ECO:0000256" key="1">
    <source>
        <dbReference type="SAM" id="MobiDB-lite"/>
    </source>
</evidence>
<reference evidence="3 4" key="1">
    <citation type="journal article" date="2018" name="Evol. Lett.">
        <title>Horizontal gene cluster transfer increased hallucinogenic mushroom diversity.</title>
        <authorList>
            <person name="Reynolds H.T."/>
            <person name="Vijayakumar V."/>
            <person name="Gluck-Thaler E."/>
            <person name="Korotkin H.B."/>
            <person name="Matheny P.B."/>
            <person name="Slot J.C."/>
        </authorList>
    </citation>
    <scope>NUCLEOTIDE SEQUENCE [LARGE SCALE GENOMIC DNA]</scope>
    <source>
        <strain evidence="3 4">2631</strain>
    </source>
</reference>
<dbReference type="AlphaFoldDB" id="A0A409VM11"/>
<protein>
    <submittedName>
        <fullName evidence="3">Uncharacterized protein</fullName>
    </submittedName>
</protein>
<evidence type="ECO:0000256" key="2">
    <source>
        <dbReference type="SAM" id="Phobius"/>
    </source>
</evidence>
<organism evidence="3 4">
    <name type="scientific">Psilocybe cyanescens</name>
    <dbReference type="NCBI Taxonomy" id="93625"/>
    <lineage>
        <taxon>Eukaryota</taxon>
        <taxon>Fungi</taxon>
        <taxon>Dikarya</taxon>
        <taxon>Basidiomycota</taxon>
        <taxon>Agaricomycotina</taxon>
        <taxon>Agaricomycetes</taxon>
        <taxon>Agaricomycetidae</taxon>
        <taxon>Agaricales</taxon>
        <taxon>Agaricineae</taxon>
        <taxon>Strophariaceae</taxon>
        <taxon>Psilocybe</taxon>
    </lineage>
</organism>
<dbReference type="STRING" id="93625.A0A409VM11"/>
<evidence type="ECO:0000313" key="4">
    <source>
        <dbReference type="Proteomes" id="UP000283269"/>
    </source>
</evidence>
<keyword evidence="4" id="KW-1185">Reference proteome</keyword>
<dbReference type="Proteomes" id="UP000283269">
    <property type="component" value="Unassembled WGS sequence"/>
</dbReference>
<dbReference type="EMBL" id="NHYD01003975">
    <property type="protein sequence ID" value="PPQ67273.1"/>
    <property type="molecule type" value="Genomic_DNA"/>
</dbReference>
<keyword evidence="2" id="KW-0812">Transmembrane</keyword>
<keyword evidence="2" id="KW-1133">Transmembrane helix</keyword>
<name>A0A409VM11_PSICY</name>
<dbReference type="InParanoid" id="A0A409VM11"/>
<gene>
    <name evidence="3" type="ORF">CVT25_005858</name>
</gene>
<feature type="region of interest" description="Disordered" evidence="1">
    <location>
        <begin position="166"/>
        <end position="197"/>
    </location>
</feature>
<proteinExistence type="predicted"/>
<evidence type="ECO:0000313" key="3">
    <source>
        <dbReference type="EMBL" id="PPQ67273.1"/>
    </source>
</evidence>
<keyword evidence="2" id="KW-0472">Membrane</keyword>
<accession>A0A409VM11</accession>
<feature type="transmembrane region" description="Helical" evidence="2">
    <location>
        <begin position="29"/>
        <end position="48"/>
    </location>
</feature>
<sequence>MCECSLLATKNCPSDEAAQPVYLPSKLQLLFLDLIIIFLQLVLITIAYETSVYYAASDAGVVDMLLPDDVPPFSIPLFQPSMSSRPPSGSLPVSPKIPTDSKMMLVAHGHDLPLILDFRFNSILNHIRHPRAPPPPPPRTDTVIPFPNQGPWPLPSIGMLMRTGRQMRSPPGGRAPPLFRDTTRQSRFPGGMDAAPG</sequence>